<gene>
    <name evidence="2" type="ORF">SAMN05421637_1341</name>
</gene>
<dbReference type="InterPro" id="IPR043747">
    <property type="entry name" value="DUF5692"/>
</dbReference>
<proteinExistence type="predicted"/>
<evidence type="ECO:0000256" key="1">
    <source>
        <dbReference type="SAM" id="Phobius"/>
    </source>
</evidence>
<dbReference type="RefSeq" id="WP_042214136.1">
    <property type="nucleotide sequence ID" value="NZ_BBLU01000005.1"/>
</dbReference>
<protein>
    <submittedName>
        <fullName evidence="2">Uncharacterized protein</fullName>
    </submittedName>
</protein>
<feature type="transmembrane region" description="Helical" evidence="1">
    <location>
        <begin position="255"/>
        <end position="275"/>
    </location>
</feature>
<feature type="transmembrane region" description="Helical" evidence="1">
    <location>
        <begin position="65"/>
        <end position="84"/>
    </location>
</feature>
<feature type="transmembrane region" description="Helical" evidence="1">
    <location>
        <begin position="227"/>
        <end position="249"/>
    </location>
</feature>
<accession>A0A1H6XKX1</accession>
<feature type="transmembrane region" description="Helical" evidence="1">
    <location>
        <begin position="173"/>
        <end position="190"/>
    </location>
</feature>
<evidence type="ECO:0000313" key="3">
    <source>
        <dbReference type="Proteomes" id="UP000183315"/>
    </source>
</evidence>
<organism evidence="2 3">
    <name type="scientific">Demequina mangrovi</name>
    <dbReference type="NCBI Taxonomy" id="1043493"/>
    <lineage>
        <taxon>Bacteria</taxon>
        <taxon>Bacillati</taxon>
        <taxon>Actinomycetota</taxon>
        <taxon>Actinomycetes</taxon>
        <taxon>Micrococcales</taxon>
        <taxon>Demequinaceae</taxon>
        <taxon>Demequina</taxon>
    </lineage>
</organism>
<dbReference type="eggNOG" id="ENOG502Z7J3">
    <property type="taxonomic scope" value="Bacteria"/>
</dbReference>
<dbReference type="Proteomes" id="UP000183315">
    <property type="component" value="Unassembled WGS sequence"/>
</dbReference>
<keyword evidence="1" id="KW-1133">Transmembrane helix</keyword>
<feature type="transmembrane region" description="Helical" evidence="1">
    <location>
        <begin position="96"/>
        <end position="116"/>
    </location>
</feature>
<keyword evidence="1" id="KW-0472">Membrane</keyword>
<keyword evidence="3" id="KW-1185">Reference proteome</keyword>
<dbReference type="AlphaFoldDB" id="A0A1H6XKX1"/>
<evidence type="ECO:0000313" key="2">
    <source>
        <dbReference type="EMBL" id="SEJ25500.1"/>
    </source>
</evidence>
<keyword evidence="1" id="KW-0812">Transmembrane</keyword>
<feature type="transmembrane region" description="Helical" evidence="1">
    <location>
        <begin position="6"/>
        <end position="25"/>
    </location>
</feature>
<reference evidence="3" key="1">
    <citation type="submission" date="2016-10" db="EMBL/GenBank/DDBJ databases">
        <authorList>
            <person name="Varghese N."/>
        </authorList>
    </citation>
    <scope>NUCLEOTIDE SEQUENCE [LARGE SCALE GENOMIC DNA]</scope>
    <source>
        <strain evidence="3">DSM 24868</strain>
    </source>
</reference>
<dbReference type="EMBL" id="FNZI01000002">
    <property type="protein sequence ID" value="SEJ25500.1"/>
    <property type="molecule type" value="Genomic_DNA"/>
</dbReference>
<dbReference type="Pfam" id="PF18948">
    <property type="entry name" value="DUF5692"/>
    <property type="match status" value="1"/>
</dbReference>
<sequence>MFLFESITLAQGVMWFVVLGALIGLNELSRRGPWAGMFFFIAVPVVLTIFVWPHTAGEDSSTGTWFHWVKVYSALAGCLGFLAIRYIPRLQKNRWALMFPAAILALNIFEACLRDFEVGAMGADGMVDGVYMLSGSWNWMNGVAGLINLLAITGWMGIYISRDKTKDMIFPDMIWPWIIAYDLWNFAYVYNCVGDHSFYAGAALLISCTIPAFFLRKGAWLQHRAHTLAFWMMWTMAVPAFVSDSSFAVDSSHDPAALFTVSAIALAANVALAVLQIRKMVTGRKNPLKVEIYDDTAAYRRVVETIPGASDAQLAAAAVERERATVTA</sequence>
<feature type="transmembrane region" description="Helical" evidence="1">
    <location>
        <begin position="32"/>
        <end position="53"/>
    </location>
</feature>
<feature type="transmembrane region" description="Helical" evidence="1">
    <location>
        <begin position="196"/>
        <end position="215"/>
    </location>
</feature>
<feature type="transmembrane region" description="Helical" evidence="1">
    <location>
        <begin position="136"/>
        <end position="161"/>
    </location>
</feature>
<name>A0A1H6XKX1_9MICO</name>